<evidence type="ECO:0000313" key="1">
    <source>
        <dbReference type="EMBL" id="ROL48837.1"/>
    </source>
</evidence>
<dbReference type="Proteomes" id="UP000281406">
    <property type="component" value="Unassembled WGS sequence"/>
</dbReference>
<protein>
    <recommendedName>
        <fullName evidence="3">Endonuclease/exonuclease/phosphatase domain-containing protein</fullName>
    </recommendedName>
</protein>
<dbReference type="InterPro" id="IPR036691">
    <property type="entry name" value="Endo/exonu/phosph_ase_sf"/>
</dbReference>
<comment type="caution">
    <text evidence="1">The sequence shown here is derived from an EMBL/GenBank/DDBJ whole genome shotgun (WGS) entry which is preliminary data.</text>
</comment>
<dbReference type="SUPFAM" id="SSF56219">
    <property type="entry name" value="DNase I-like"/>
    <property type="match status" value="1"/>
</dbReference>
<reference evidence="1 2" key="1">
    <citation type="submission" date="2018-10" db="EMBL/GenBank/DDBJ databases">
        <title>Genome assembly for a Yunnan-Guizhou Plateau 3E fish, Anabarilius grahami (Regan), and its evolutionary and genetic applications.</title>
        <authorList>
            <person name="Jiang W."/>
        </authorList>
    </citation>
    <scope>NUCLEOTIDE SEQUENCE [LARGE SCALE GENOMIC DNA]</scope>
    <source>
        <strain evidence="1">AG-KIZ</strain>
        <tissue evidence="1">Muscle</tissue>
    </source>
</reference>
<accession>A0A3N0YRK0</accession>
<evidence type="ECO:0008006" key="3">
    <source>
        <dbReference type="Google" id="ProtNLM"/>
    </source>
</evidence>
<evidence type="ECO:0000313" key="2">
    <source>
        <dbReference type="Proteomes" id="UP000281406"/>
    </source>
</evidence>
<dbReference type="EMBL" id="RJVU01028295">
    <property type="protein sequence ID" value="ROL48837.1"/>
    <property type="molecule type" value="Genomic_DNA"/>
</dbReference>
<dbReference type="OrthoDB" id="419189at2759"/>
<dbReference type="Gene3D" id="3.60.10.10">
    <property type="entry name" value="Endonuclease/exonuclease/phosphatase"/>
    <property type="match status" value="1"/>
</dbReference>
<proteinExistence type="predicted"/>
<organism evidence="1 2">
    <name type="scientific">Anabarilius grahami</name>
    <name type="common">Kanglang fish</name>
    <name type="synonym">Barilius grahami</name>
    <dbReference type="NCBI Taxonomy" id="495550"/>
    <lineage>
        <taxon>Eukaryota</taxon>
        <taxon>Metazoa</taxon>
        <taxon>Chordata</taxon>
        <taxon>Craniata</taxon>
        <taxon>Vertebrata</taxon>
        <taxon>Euteleostomi</taxon>
        <taxon>Actinopterygii</taxon>
        <taxon>Neopterygii</taxon>
        <taxon>Teleostei</taxon>
        <taxon>Ostariophysi</taxon>
        <taxon>Cypriniformes</taxon>
        <taxon>Xenocyprididae</taxon>
        <taxon>Xenocypridinae</taxon>
        <taxon>Xenocypridinae incertae sedis</taxon>
        <taxon>Anabarilius</taxon>
    </lineage>
</organism>
<keyword evidence="2" id="KW-1185">Reference proteome</keyword>
<sequence>MLSDIITEEKLDLVCLTETWHNESVGLLFNKLTPAGYGLFDLPRSSGKGGNIIVLYNHQLNMSPVDVPQFNSFDCLVLSVSASLSTAIATVYRSPKINKDFLSEFADMLTLLCLKFERTLIFNDFNIHMDIKDSTITKYFYIFIGVLRIEPAGGLSYS</sequence>
<dbReference type="PANTHER" id="PTHR33776">
    <property type="entry name" value="ENDO/EXONUCLEASE/PHOSPHATASE DOMAIN-CONTAINING PROTEIN"/>
    <property type="match status" value="1"/>
</dbReference>
<name>A0A3N0YRK0_ANAGA</name>
<dbReference type="PANTHER" id="PTHR33776:SF3">
    <property type="entry name" value="PHD-TYPE DOMAIN-CONTAINING PROTEIN"/>
    <property type="match status" value="1"/>
</dbReference>
<gene>
    <name evidence="1" type="ORF">DPX16_23190</name>
</gene>
<dbReference type="AlphaFoldDB" id="A0A3N0YRK0"/>